<evidence type="ECO:0000259" key="1">
    <source>
        <dbReference type="Pfam" id="PF05099"/>
    </source>
</evidence>
<feature type="domain" description="Co-chaperone DjlA N-terminal" evidence="1">
    <location>
        <begin position="32"/>
        <end position="149"/>
    </location>
</feature>
<accession>A0A2T0R3T1</accession>
<dbReference type="Proteomes" id="UP000238083">
    <property type="component" value="Unassembled WGS sequence"/>
</dbReference>
<keyword evidence="3" id="KW-1185">Reference proteome</keyword>
<dbReference type="Pfam" id="PF05099">
    <property type="entry name" value="TerB"/>
    <property type="match status" value="1"/>
</dbReference>
<dbReference type="Gene3D" id="1.10.3680.10">
    <property type="entry name" value="TerB-like"/>
    <property type="match status" value="1"/>
</dbReference>
<dbReference type="SUPFAM" id="SSF158682">
    <property type="entry name" value="TerB-like"/>
    <property type="match status" value="1"/>
</dbReference>
<protein>
    <submittedName>
        <fullName evidence="2">Tellurite resistance protein TerB</fullName>
    </submittedName>
</protein>
<organism evidence="2 3">
    <name type="scientific">Kineococcus rhizosphaerae</name>
    <dbReference type="NCBI Taxonomy" id="559628"/>
    <lineage>
        <taxon>Bacteria</taxon>
        <taxon>Bacillati</taxon>
        <taxon>Actinomycetota</taxon>
        <taxon>Actinomycetes</taxon>
        <taxon>Kineosporiales</taxon>
        <taxon>Kineosporiaceae</taxon>
        <taxon>Kineococcus</taxon>
    </lineage>
</organism>
<dbReference type="OrthoDB" id="6543050at2"/>
<sequence length="152" mass="16001">MGFLDNLKNKGLLAGDQLKTKVGQFKSKDFAEASMATCALIAAADGSVEPEERAKTAAFIASNDVLSVFNAGDLRESFDKWCGKLTADYDFGKIEALQAVGKLRGKPDQARAVVGVGVVIGGADGDFDPDERKAVREICQAVGIDPSEFGVA</sequence>
<evidence type="ECO:0000313" key="3">
    <source>
        <dbReference type="Proteomes" id="UP000238083"/>
    </source>
</evidence>
<dbReference type="AlphaFoldDB" id="A0A2T0R3T1"/>
<name>A0A2T0R3T1_9ACTN</name>
<gene>
    <name evidence="2" type="ORF">CLV37_106288</name>
</gene>
<comment type="caution">
    <text evidence="2">The sequence shown here is derived from an EMBL/GenBank/DDBJ whole genome shotgun (WGS) entry which is preliminary data.</text>
</comment>
<dbReference type="CDD" id="cd07176">
    <property type="entry name" value="terB"/>
    <property type="match status" value="1"/>
</dbReference>
<proteinExistence type="predicted"/>
<reference evidence="2 3" key="1">
    <citation type="submission" date="2018-03" db="EMBL/GenBank/DDBJ databases">
        <title>Genomic Encyclopedia of Archaeal and Bacterial Type Strains, Phase II (KMG-II): from individual species to whole genera.</title>
        <authorList>
            <person name="Goeker M."/>
        </authorList>
    </citation>
    <scope>NUCLEOTIDE SEQUENCE [LARGE SCALE GENOMIC DNA]</scope>
    <source>
        <strain evidence="2 3">DSM 19711</strain>
    </source>
</reference>
<dbReference type="InterPro" id="IPR007791">
    <property type="entry name" value="DjlA_N"/>
</dbReference>
<evidence type="ECO:0000313" key="2">
    <source>
        <dbReference type="EMBL" id="PRY14728.1"/>
    </source>
</evidence>
<dbReference type="InterPro" id="IPR029024">
    <property type="entry name" value="TerB-like"/>
</dbReference>
<dbReference type="EMBL" id="PVZF01000006">
    <property type="protein sequence ID" value="PRY14728.1"/>
    <property type="molecule type" value="Genomic_DNA"/>
</dbReference>
<dbReference type="RefSeq" id="WP_106211274.1">
    <property type="nucleotide sequence ID" value="NZ_PVZF01000006.1"/>
</dbReference>